<name>A0A2P2PUL5_RHIMU</name>
<reference evidence="1" key="1">
    <citation type="submission" date="2018-02" db="EMBL/GenBank/DDBJ databases">
        <title>Rhizophora mucronata_Transcriptome.</title>
        <authorList>
            <person name="Meera S.P."/>
            <person name="Sreeshan A."/>
            <person name="Augustine A."/>
        </authorList>
    </citation>
    <scope>NUCLEOTIDE SEQUENCE</scope>
    <source>
        <tissue evidence="1">Leaf</tissue>
    </source>
</reference>
<sequence>MTTSLIPHTSFFLKKICSAFVSHTLISSCKKVKLKKGCHRALT</sequence>
<accession>A0A2P2PUL5</accession>
<proteinExistence type="predicted"/>
<organism evidence="1">
    <name type="scientific">Rhizophora mucronata</name>
    <name type="common">Asiatic mangrove</name>
    <dbReference type="NCBI Taxonomy" id="61149"/>
    <lineage>
        <taxon>Eukaryota</taxon>
        <taxon>Viridiplantae</taxon>
        <taxon>Streptophyta</taxon>
        <taxon>Embryophyta</taxon>
        <taxon>Tracheophyta</taxon>
        <taxon>Spermatophyta</taxon>
        <taxon>Magnoliopsida</taxon>
        <taxon>eudicotyledons</taxon>
        <taxon>Gunneridae</taxon>
        <taxon>Pentapetalae</taxon>
        <taxon>rosids</taxon>
        <taxon>fabids</taxon>
        <taxon>Malpighiales</taxon>
        <taxon>Rhizophoraceae</taxon>
        <taxon>Rhizophora</taxon>
    </lineage>
</organism>
<dbReference type="EMBL" id="GGEC01077859">
    <property type="protein sequence ID" value="MBX58343.1"/>
    <property type="molecule type" value="Transcribed_RNA"/>
</dbReference>
<dbReference type="AlphaFoldDB" id="A0A2P2PUL5"/>
<protein>
    <submittedName>
        <fullName evidence="1">Uncharacterized protein</fullName>
    </submittedName>
</protein>
<evidence type="ECO:0000313" key="1">
    <source>
        <dbReference type="EMBL" id="MBX58343.1"/>
    </source>
</evidence>